<feature type="transmembrane region" description="Helical" evidence="8">
    <location>
        <begin position="83"/>
        <end position="104"/>
    </location>
</feature>
<dbReference type="GeneID" id="82206091"/>
<proteinExistence type="inferred from homology"/>
<feature type="transmembrane region" description="Helical" evidence="8">
    <location>
        <begin position="469"/>
        <end position="494"/>
    </location>
</feature>
<feature type="transmembrane region" description="Helical" evidence="8">
    <location>
        <begin position="157"/>
        <end position="177"/>
    </location>
</feature>
<evidence type="ECO:0000256" key="2">
    <source>
        <dbReference type="ARBA" id="ARBA00022475"/>
    </source>
</evidence>
<dbReference type="NCBIfam" id="TIGR01695">
    <property type="entry name" value="murJ_mviN"/>
    <property type="match status" value="1"/>
</dbReference>
<dbReference type="GO" id="GO:0034204">
    <property type="term" value="P:lipid translocation"/>
    <property type="evidence" value="ECO:0007669"/>
    <property type="project" value="TreeGrafter"/>
</dbReference>
<evidence type="ECO:0000256" key="8">
    <source>
        <dbReference type="HAMAP-Rule" id="MF_02078"/>
    </source>
</evidence>
<keyword evidence="4 8" id="KW-0133">Cell shape</keyword>
<dbReference type="EMBL" id="LN555523">
    <property type="protein sequence ID" value="CED94671.1"/>
    <property type="molecule type" value="Genomic_DNA"/>
</dbReference>
<keyword evidence="7 8" id="KW-0472">Membrane</keyword>
<dbReference type="InterPro" id="IPR051050">
    <property type="entry name" value="Lipid_II_flippase_MurJ/MviN"/>
</dbReference>
<evidence type="ECO:0000256" key="9">
    <source>
        <dbReference type="PIRNR" id="PIRNR002869"/>
    </source>
</evidence>
<feature type="transmembrane region" description="Helical" evidence="8">
    <location>
        <begin position="124"/>
        <end position="145"/>
    </location>
</feature>
<evidence type="ECO:0000313" key="10">
    <source>
        <dbReference type="EMBL" id="CED94671.1"/>
    </source>
</evidence>
<evidence type="ECO:0000313" key="11">
    <source>
        <dbReference type="Proteomes" id="UP000245622"/>
    </source>
</evidence>
<dbReference type="GO" id="GO:0015648">
    <property type="term" value="F:lipid-linked peptidoglycan transporter activity"/>
    <property type="evidence" value="ECO:0007669"/>
    <property type="project" value="UniProtKB-UniRule"/>
</dbReference>
<dbReference type="AlphaFoldDB" id="A0A1V1I350"/>
<dbReference type="Proteomes" id="UP000245622">
    <property type="component" value="Chromosome 1"/>
</dbReference>
<evidence type="ECO:0000256" key="5">
    <source>
        <dbReference type="ARBA" id="ARBA00022984"/>
    </source>
</evidence>
<dbReference type="GO" id="GO:0005886">
    <property type="term" value="C:plasma membrane"/>
    <property type="evidence" value="ECO:0007669"/>
    <property type="project" value="UniProtKB-SubCell"/>
</dbReference>
<feature type="transmembrane region" description="Helical" evidence="8">
    <location>
        <begin position="183"/>
        <end position="204"/>
    </location>
</feature>
<sequence length="512" mass="55954">MSKVAKAAVGLMIVTILSKIIGFAREQVLSFVYGAGMYTDIYFATMNIPNVIFAAIGAALSTTFIPLYCDINANLGEKESLKFTNNILTIVFIICILIAMLGLVFTEPLLKIFAFGFEGERLAIGIEFTRILIFSVVFIGISNVLTAYLQVKNNFTIPGLISFPQNIIVIISILLSAKYGPYVLVWGTLIGISSQVIFQLPFAYKSGYRLKPHIDLKDRYLKKMLILTGPVLVGVAVNQVNIMVDKNLASLLPEGSISALNFADRLNSFILALFITSIVAVIYPMLSKLSHEDNKEKFSEYIVKSSNSIILLVIPISIGAIVLSKPIVKLLFERGAFDASATLMTASALSMYSIGLVAYGLRDIINKVFYSLQDTKTPMINGAIAMGLNIVLNLIFVKFMGHKGLALATSLSALICTFLLFYSLRKKIGNFGQEKILTTAIKALLSAVLMGVCVTFAHEFIINHTGVGFIGQAISIFGSVLVGVIVYGIFVIILKIEEVSMIIDLLTKKIKR</sequence>
<dbReference type="Pfam" id="PF03023">
    <property type="entry name" value="MurJ"/>
    <property type="match status" value="1"/>
</dbReference>
<dbReference type="KEGG" id="ril:CRIB_2067"/>
<protein>
    <recommendedName>
        <fullName evidence="8">Probable lipid II flippase MurJ</fullName>
    </recommendedName>
</protein>
<dbReference type="InterPro" id="IPR004268">
    <property type="entry name" value="MurJ"/>
</dbReference>
<feature type="transmembrane region" description="Helical" evidence="8">
    <location>
        <begin position="48"/>
        <end position="71"/>
    </location>
</feature>
<keyword evidence="8 9" id="KW-0961">Cell wall biogenesis/degradation</keyword>
<evidence type="ECO:0000256" key="6">
    <source>
        <dbReference type="ARBA" id="ARBA00022989"/>
    </source>
</evidence>
<dbReference type="UniPathway" id="UPA00219"/>
<feature type="transmembrane region" description="Helical" evidence="8">
    <location>
        <begin position="436"/>
        <end position="457"/>
    </location>
</feature>
<comment type="function">
    <text evidence="8 9">Involved in peptidoglycan biosynthesis. Transports lipid-linked peptidoglycan precursors from the inner to the outer leaflet of the cytoplasmic membrane.</text>
</comment>
<feature type="transmembrane region" description="Helical" evidence="8">
    <location>
        <begin position="405"/>
        <end position="424"/>
    </location>
</feature>
<reference evidence="10 11" key="1">
    <citation type="submission" date="2014-04" db="EMBL/GenBank/DDBJ databases">
        <authorList>
            <person name="Hornung B.V."/>
        </authorList>
    </citation>
    <scope>NUCLEOTIDE SEQUENCE [LARGE SCALE GENOMIC DNA]</scope>
    <source>
        <strain evidence="10 11">CRIB</strain>
    </source>
</reference>
<gene>
    <name evidence="8" type="primary">murJ</name>
    <name evidence="10" type="ORF">CRIB_2067</name>
</gene>
<dbReference type="GO" id="GO:0009252">
    <property type="term" value="P:peptidoglycan biosynthetic process"/>
    <property type="evidence" value="ECO:0007669"/>
    <property type="project" value="UniProtKB-UniRule"/>
</dbReference>
<feature type="transmembrane region" description="Helical" evidence="8">
    <location>
        <begin position="307"/>
        <end position="327"/>
    </location>
</feature>
<evidence type="ECO:0000256" key="7">
    <source>
        <dbReference type="ARBA" id="ARBA00023136"/>
    </source>
</evidence>
<accession>A0A1V1I350</accession>
<keyword evidence="11" id="KW-1185">Reference proteome</keyword>
<evidence type="ECO:0000256" key="1">
    <source>
        <dbReference type="ARBA" id="ARBA00004651"/>
    </source>
</evidence>
<organism evidence="10 11">
    <name type="scientific">Romboutsia ilealis</name>
    <dbReference type="NCBI Taxonomy" id="1115758"/>
    <lineage>
        <taxon>Bacteria</taxon>
        <taxon>Bacillati</taxon>
        <taxon>Bacillota</taxon>
        <taxon>Clostridia</taxon>
        <taxon>Peptostreptococcales</taxon>
        <taxon>Peptostreptococcaceae</taxon>
        <taxon>Romboutsia</taxon>
    </lineage>
</organism>
<feature type="transmembrane region" description="Helical" evidence="8">
    <location>
        <begin position="225"/>
        <end position="244"/>
    </location>
</feature>
<feature type="transmembrane region" description="Helical" evidence="8">
    <location>
        <begin position="380"/>
        <end position="399"/>
    </location>
</feature>
<keyword evidence="6 8" id="KW-1133">Transmembrane helix</keyword>
<feature type="transmembrane region" description="Helical" evidence="8">
    <location>
        <begin position="339"/>
        <end position="359"/>
    </location>
</feature>
<keyword evidence="3 8" id="KW-0812">Transmembrane</keyword>
<comment type="pathway">
    <text evidence="8">Cell wall biogenesis; peptidoglycan biosynthesis.</text>
</comment>
<dbReference type="PANTHER" id="PTHR47019">
    <property type="entry name" value="LIPID II FLIPPASE MURJ"/>
    <property type="match status" value="1"/>
</dbReference>
<dbReference type="CDD" id="cd13123">
    <property type="entry name" value="MATE_MurJ_like"/>
    <property type="match status" value="1"/>
</dbReference>
<dbReference type="PIRSF" id="PIRSF002869">
    <property type="entry name" value="MviN"/>
    <property type="match status" value="1"/>
</dbReference>
<keyword evidence="2 8" id="KW-1003">Cell membrane</keyword>
<keyword evidence="8 9" id="KW-0813">Transport</keyword>
<comment type="subcellular location">
    <subcellularLocation>
        <location evidence="1 8">Cell membrane</location>
        <topology evidence="1 8">Multi-pass membrane protein</topology>
    </subcellularLocation>
</comment>
<dbReference type="HAMAP" id="MF_02078">
    <property type="entry name" value="MurJ_MviN"/>
    <property type="match status" value="1"/>
</dbReference>
<evidence type="ECO:0000256" key="3">
    <source>
        <dbReference type="ARBA" id="ARBA00022692"/>
    </source>
</evidence>
<evidence type="ECO:0000256" key="4">
    <source>
        <dbReference type="ARBA" id="ARBA00022960"/>
    </source>
</evidence>
<dbReference type="PRINTS" id="PR01806">
    <property type="entry name" value="VIRFACTRMVIN"/>
</dbReference>
<dbReference type="GO" id="GO:0008360">
    <property type="term" value="P:regulation of cell shape"/>
    <property type="evidence" value="ECO:0007669"/>
    <property type="project" value="UniProtKB-UniRule"/>
</dbReference>
<dbReference type="RefSeq" id="WP_180702173.1">
    <property type="nucleotide sequence ID" value="NZ_CAONDH010000017.1"/>
</dbReference>
<feature type="transmembrane region" description="Helical" evidence="8">
    <location>
        <begin position="266"/>
        <end position="286"/>
    </location>
</feature>
<name>A0A1V1I350_9FIRM</name>
<dbReference type="PANTHER" id="PTHR47019:SF1">
    <property type="entry name" value="LIPID II FLIPPASE MURJ"/>
    <property type="match status" value="1"/>
</dbReference>
<keyword evidence="5 8" id="KW-0573">Peptidoglycan synthesis</keyword>
<comment type="similarity">
    <text evidence="8 9">Belongs to the MurJ/MviN family.</text>
</comment>
<dbReference type="GO" id="GO:0071555">
    <property type="term" value="P:cell wall organization"/>
    <property type="evidence" value="ECO:0007669"/>
    <property type="project" value="UniProtKB-UniRule"/>
</dbReference>